<dbReference type="Proteomes" id="UP000023703">
    <property type="component" value="Chromosome"/>
</dbReference>
<comment type="similarity">
    <text evidence="1">Belongs to the glycosyl hydrolase 25 family.</text>
</comment>
<organism evidence="3 4">
    <name type="scientific">Corynebacterium glyciniphilum AJ 3170</name>
    <dbReference type="NCBI Taxonomy" id="1404245"/>
    <lineage>
        <taxon>Bacteria</taxon>
        <taxon>Bacillati</taxon>
        <taxon>Actinomycetota</taxon>
        <taxon>Actinomycetes</taxon>
        <taxon>Mycobacteriales</taxon>
        <taxon>Corynebacteriaceae</taxon>
        <taxon>Corynebacterium</taxon>
    </lineage>
</organism>
<dbReference type="eggNOG" id="COG3757">
    <property type="taxonomic scope" value="Bacteria"/>
</dbReference>
<feature type="domain" description="M23ase beta-sheet core" evidence="2">
    <location>
        <begin position="6"/>
        <end position="102"/>
    </location>
</feature>
<dbReference type="Pfam" id="PF01551">
    <property type="entry name" value="Peptidase_M23"/>
    <property type="match status" value="1"/>
</dbReference>
<evidence type="ECO:0000259" key="2">
    <source>
        <dbReference type="Pfam" id="PF01551"/>
    </source>
</evidence>
<protein>
    <submittedName>
        <fullName evidence="3">1,4-beta-N-acetylmuramidase</fullName>
        <ecNumber evidence="3">3.2.1.17</ecNumber>
    </submittedName>
</protein>
<dbReference type="KEGG" id="cgy:CGLY_12240"/>
<proteinExistence type="inferred from homology"/>
<dbReference type="Gene3D" id="2.70.70.10">
    <property type="entry name" value="Glucose Permease (Domain IIA)"/>
    <property type="match status" value="1"/>
</dbReference>
<name>X5DNY9_9CORY</name>
<evidence type="ECO:0000313" key="3">
    <source>
        <dbReference type="EMBL" id="AHW64888.1"/>
    </source>
</evidence>
<dbReference type="GO" id="GO:0004222">
    <property type="term" value="F:metalloendopeptidase activity"/>
    <property type="evidence" value="ECO:0007669"/>
    <property type="project" value="TreeGrafter"/>
</dbReference>
<dbReference type="Pfam" id="PF01183">
    <property type="entry name" value="Glyco_hydro_25"/>
    <property type="match status" value="1"/>
</dbReference>
<dbReference type="InterPro" id="IPR017853">
    <property type="entry name" value="GH"/>
</dbReference>
<dbReference type="SUPFAM" id="SSF51261">
    <property type="entry name" value="Duplicated hybrid motif"/>
    <property type="match status" value="1"/>
</dbReference>
<keyword evidence="4" id="KW-1185">Reference proteome</keyword>
<sequence length="442" mass="47548">MRWGDMHAGLDFACPVGTPIYAPADGVVIQGKDRAQGSVNGFGSWIWLDCQESVGKDFIFGHVHHPGILVKAGDRVRAGQQIGVSGNEGRTTGPHVHAEVYGSPGKLGGKHQDPALYFAGATAPGGAKPPPSTGGSSMGTIFGVDVSYFQDGMSLKRAASEGIQFAIIRTTDGTFKDRCYRSHLDDAEGAGLVTAAYHYLRNPSEGTSIAQQVAASLSVMGDAKRPIWLDCENARGLSVEHIKEFKRRFNDAGVHVPGIYTYVPWWEGKVIGGEPDIDQHGLGHVWGAAYGTNPTGAPKSIYPGDNHRQWSYPLGNKKPSMWQFGSNATVAGFEVDINAFKGTKDQVRDLFYDTKAAKPSAPPSTKPKESTVSVNYAHLGLEQLAGSGHKDGEPTFTGWRIDDLITKGRENLRRYGSATVPQMLAIAHEQTFRAIIAEGKQS</sequence>
<accession>X5DNY9</accession>
<reference evidence="3 4" key="1">
    <citation type="journal article" date="2015" name="Int. J. Syst. Evol. Microbiol.">
        <title>Revisiting Corynebacterium glyciniphilum (ex Kubota et al., 1972) sp. nov., nom. rev., isolated from putrefied banana.</title>
        <authorList>
            <person name="Al-Dilaimi A."/>
            <person name="Bednarz H."/>
            <person name="Lomker A."/>
            <person name="Niehaus K."/>
            <person name="Kalinowski J."/>
            <person name="Ruckert C."/>
        </authorList>
    </citation>
    <scope>NUCLEOTIDE SEQUENCE [LARGE SCALE GENOMIC DNA]</scope>
    <source>
        <strain evidence="3">AJ 3170</strain>
    </source>
</reference>
<dbReference type="PROSITE" id="PS51904">
    <property type="entry name" value="GLYCOSYL_HYDROL_F25_2"/>
    <property type="match status" value="1"/>
</dbReference>
<evidence type="ECO:0000256" key="1">
    <source>
        <dbReference type="ARBA" id="ARBA00010646"/>
    </source>
</evidence>
<evidence type="ECO:0000313" key="4">
    <source>
        <dbReference type="Proteomes" id="UP000023703"/>
    </source>
</evidence>
<dbReference type="AlphaFoldDB" id="X5DNY9"/>
<dbReference type="GO" id="GO:0016998">
    <property type="term" value="P:cell wall macromolecule catabolic process"/>
    <property type="evidence" value="ECO:0007669"/>
    <property type="project" value="InterPro"/>
</dbReference>
<dbReference type="PANTHER" id="PTHR21666">
    <property type="entry name" value="PEPTIDASE-RELATED"/>
    <property type="match status" value="1"/>
</dbReference>
<dbReference type="OrthoDB" id="3345404at2"/>
<dbReference type="CDD" id="cd00599">
    <property type="entry name" value="GH25_muramidase"/>
    <property type="match status" value="1"/>
</dbReference>
<dbReference type="GO" id="GO:0003796">
    <property type="term" value="F:lysozyme activity"/>
    <property type="evidence" value="ECO:0007669"/>
    <property type="project" value="UniProtKB-EC"/>
</dbReference>
<dbReference type="InterPro" id="IPR002053">
    <property type="entry name" value="Glyco_hydro_25"/>
</dbReference>
<dbReference type="InterPro" id="IPR050570">
    <property type="entry name" value="Cell_wall_metabolism_enzyme"/>
</dbReference>
<dbReference type="EC" id="3.2.1.17" evidence="3"/>
<dbReference type="PANTHER" id="PTHR21666:SF270">
    <property type="entry name" value="MUREIN HYDROLASE ACTIVATOR ENVC"/>
    <property type="match status" value="1"/>
</dbReference>
<gene>
    <name evidence="3" type="primary">acm</name>
    <name evidence="3" type="ORF">CGLY_12240</name>
</gene>
<dbReference type="Gene3D" id="3.20.20.80">
    <property type="entry name" value="Glycosidases"/>
    <property type="match status" value="1"/>
</dbReference>
<dbReference type="CDD" id="cd12797">
    <property type="entry name" value="M23_peptidase"/>
    <property type="match status" value="1"/>
</dbReference>
<dbReference type="RefSeq" id="WP_081803912.1">
    <property type="nucleotide sequence ID" value="NZ_CP006842.1"/>
</dbReference>
<keyword evidence="3" id="KW-0326">Glycosidase</keyword>
<dbReference type="STRING" id="1404245.CGLY_12240"/>
<dbReference type="GO" id="GO:0009253">
    <property type="term" value="P:peptidoglycan catabolic process"/>
    <property type="evidence" value="ECO:0007669"/>
    <property type="project" value="InterPro"/>
</dbReference>
<dbReference type="SUPFAM" id="SSF51445">
    <property type="entry name" value="(Trans)glycosidases"/>
    <property type="match status" value="1"/>
</dbReference>
<dbReference type="InterPro" id="IPR016047">
    <property type="entry name" value="M23ase_b-sheet_dom"/>
</dbReference>
<keyword evidence="3" id="KW-0378">Hydrolase</keyword>
<dbReference type="EMBL" id="CP006842">
    <property type="protein sequence ID" value="AHW64888.1"/>
    <property type="molecule type" value="Genomic_DNA"/>
</dbReference>
<dbReference type="HOGENOM" id="CLU_046976_1_0_11"/>
<dbReference type="InterPro" id="IPR011055">
    <property type="entry name" value="Dup_hybrid_motif"/>
</dbReference>